<dbReference type="Proteomes" id="UP001519460">
    <property type="component" value="Unassembled WGS sequence"/>
</dbReference>
<evidence type="ECO:0000313" key="2">
    <source>
        <dbReference type="Proteomes" id="UP001519460"/>
    </source>
</evidence>
<sequence length="87" mass="9112">MDRPVEECAYCQLSSETAVLVNHVNVNDQTKDVDQVTVVSAASGNSVVAHVLAGVRGESVADCHRFFPGKGGPACRVAAALLSSRSR</sequence>
<evidence type="ECO:0000313" key="1">
    <source>
        <dbReference type="EMBL" id="KAK7485669.1"/>
    </source>
</evidence>
<dbReference type="EMBL" id="JACVVK020000191">
    <property type="protein sequence ID" value="KAK7485669.1"/>
    <property type="molecule type" value="Genomic_DNA"/>
</dbReference>
<keyword evidence="2" id="KW-1185">Reference proteome</keyword>
<gene>
    <name evidence="1" type="ORF">BaRGS_00023118</name>
</gene>
<name>A0ABD0KEY1_9CAEN</name>
<protein>
    <submittedName>
        <fullName evidence="1">Uncharacterized protein</fullName>
    </submittedName>
</protein>
<dbReference type="AlphaFoldDB" id="A0ABD0KEY1"/>
<comment type="caution">
    <text evidence="1">The sequence shown here is derived from an EMBL/GenBank/DDBJ whole genome shotgun (WGS) entry which is preliminary data.</text>
</comment>
<reference evidence="1 2" key="1">
    <citation type="journal article" date="2023" name="Sci. Data">
        <title>Genome assembly of the Korean intertidal mud-creeper Batillaria attramentaria.</title>
        <authorList>
            <person name="Patra A.K."/>
            <person name="Ho P.T."/>
            <person name="Jun S."/>
            <person name="Lee S.J."/>
            <person name="Kim Y."/>
            <person name="Won Y.J."/>
        </authorList>
    </citation>
    <scope>NUCLEOTIDE SEQUENCE [LARGE SCALE GENOMIC DNA]</scope>
    <source>
        <strain evidence="1">Wonlab-2016</strain>
    </source>
</reference>
<proteinExistence type="predicted"/>
<accession>A0ABD0KEY1</accession>
<organism evidence="1 2">
    <name type="scientific">Batillaria attramentaria</name>
    <dbReference type="NCBI Taxonomy" id="370345"/>
    <lineage>
        <taxon>Eukaryota</taxon>
        <taxon>Metazoa</taxon>
        <taxon>Spiralia</taxon>
        <taxon>Lophotrochozoa</taxon>
        <taxon>Mollusca</taxon>
        <taxon>Gastropoda</taxon>
        <taxon>Caenogastropoda</taxon>
        <taxon>Sorbeoconcha</taxon>
        <taxon>Cerithioidea</taxon>
        <taxon>Batillariidae</taxon>
        <taxon>Batillaria</taxon>
    </lineage>
</organism>